<reference evidence="9 10" key="1">
    <citation type="journal article" date="2018" name="PLoS Genet.">
        <title>Population sequencing reveals clonal diversity and ancestral inbreeding in the grapevine cultivar Chardonnay.</title>
        <authorList>
            <person name="Roach M.J."/>
            <person name="Johnson D.L."/>
            <person name="Bohlmann J."/>
            <person name="van Vuuren H.J."/>
            <person name="Jones S.J."/>
            <person name="Pretorius I.S."/>
            <person name="Schmidt S.A."/>
            <person name="Borneman A.R."/>
        </authorList>
    </citation>
    <scope>NUCLEOTIDE SEQUENCE [LARGE SCALE GENOMIC DNA]</scope>
    <source>
        <strain evidence="10">cv. Chardonnay</strain>
        <tissue evidence="9">Leaf</tissue>
    </source>
</reference>
<organism evidence="9 10">
    <name type="scientific">Vitis vinifera</name>
    <name type="common">Grape</name>
    <dbReference type="NCBI Taxonomy" id="29760"/>
    <lineage>
        <taxon>Eukaryota</taxon>
        <taxon>Viridiplantae</taxon>
        <taxon>Streptophyta</taxon>
        <taxon>Embryophyta</taxon>
        <taxon>Tracheophyta</taxon>
        <taxon>Spermatophyta</taxon>
        <taxon>Magnoliopsida</taxon>
        <taxon>eudicotyledons</taxon>
        <taxon>Gunneridae</taxon>
        <taxon>Pentapetalae</taxon>
        <taxon>rosids</taxon>
        <taxon>Vitales</taxon>
        <taxon>Vitaceae</taxon>
        <taxon>Viteae</taxon>
        <taxon>Vitis</taxon>
    </lineage>
</organism>
<name>A0A438H9H1_VITVI</name>
<keyword evidence="6" id="KW-0539">Nucleus</keyword>
<keyword evidence="4" id="KW-0805">Transcription regulation</keyword>
<dbReference type="GO" id="GO:0010997">
    <property type="term" value="F:anaphase-promoting complex binding"/>
    <property type="evidence" value="ECO:0007669"/>
    <property type="project" value="InterPro"/>
</dbReference>
<feature type="region of interest" description="Disordered" evidence="7">
    <location>
        <begin position="197"/>
        <end position="230"/>
    </location>
</feature>
<evidence type="ECO:0000256" key="5">
    <source>
        <dbReference type="ARBA" id="ARBA00023163"/>
    </source>
</evidence>
<keyword evidence="5" id="KW-0804">Transcription</keyword>
<feature type="domain" description="BHLH" evidence="8">
    <location>
        <begin position="136"/>
        <end position="159"/>
    </location>
</feature>
<evidence type="ECO:0000256" key="2">
    <source>
        <dbReference type="ARBA" id="ARBA00022574"/>
    </source>
</evidence>
<comment type="subcellular location">
    <subcellularLocation>
        <location evidence="1">Nucleus</location>
    </subcellularLocation>
</comment>
<evidence type="ECO:0000259" key="8">
    <source>
        <dbReference type="Pfam" id="PF00010"/>
    </source>
</evidence>
<keyword evidence="2" id="KW-0853">WD repeat</keyword>
<dbReference type="Pfam" id="PF00010">
    <property type="entry name" value="HLH"/>
    <property type="match status" value="1"/>
</dbReference>
<dbReference type="EMBL" id="QGNW01000257">
    <property type="protein sequence ID" value="RVW81029.1"/>
    <property type="molecule type" value="Genomic_DNA"/>
</dbReference>
<sequence length="249" mass="28091">MHFLMMAKGQPILILDFKSSGVWAEMSHNDRELASSGNDNQLVLKLTDLTAAVKAIAWSPHQSSLLASGGGTADWYIRFWSMQSAWSKNVNELVSTHGYSQNQIMVWKHPSMTKVTTLTGHSLLVLYLAMSWDGQAEKWRRDRINSQLATLSKLIPKSEKLLSLELDDNSHLAVKKVDGRGQDAEREFELLVLDSAESDLPSEKPSRNASDHAWETHGSKNDNLEKPSRDNHKTTPLMFLFWPCLCMKI</sequence>
<evidence type="ECO:0000313" key="10">
    <source>
        <dbReference type="Proteomes" id="UP000288805"/>
    </source>
</evidence>
<feature type="compositionally biased region" description="Basic and acidic residues" evidence="7">
    <location>
        <begin position="201"/>
        <end position="230"/>
    </location>
</feature>
<dbReference type="GO" id="GO:0005634">
    <property type="term" value="C:nucleus"/>
    <property type="evidence" value="ECO:0007669"/>
    <property type="project" value="UniProtKB-SubCell"/>
</dbReference>
<evidence type="ECO:0000256" key="3">
    <source>
        <dbReference type="ARBA" id="ARBA00022737"/>
    </source>
</evidence>
<dbReference type="AlphaFoldDB" id="A0A438H9H1"/>
<dbReference type="InterPro" id="IPR033010">
    <property type="entry name" value="Cdc20/Fizzy"/>
</dbReference>
<dbReference type="Gene3D" id="4.10.280.10">
    <property type="entry name" value="Helix-loop-helix DNA-binding domain"/>
    <property type="match status" value="1"/>
</dbReference>
<dbReference type="GO" id="GO:0046983">
    <property type="term" value="F:protein dimerization activity"/>
    <property type="evidence" value="ECO:0007669"/>
    <property type="project" value="InterPro"/>
</dbReference>
<dbReference type="InterPro" id="IPR011598">
    <property type="entry name" value="bHLH_dom"/>
</dbReference>
<dbReference type="Gene3D" id="2.130.10.10">
    <property type="entry name" value="YVTN repeat-like/Quinoprotein amine dehydrogenase"/>
    <property type="match status" value="1"/>
</dbReference>
<protein>
    <submittedName>
        <fullName evidence="9">Protein FIZZY-related 3</fullName>
    </submittedName>
</protein>
<dbReference type="InterPro" id="IPR015943">
    <property type="entry name" value="WD40/YVTN_repeat-like_dom_sf"/>
</dbReference>
<dbReference type="PANTHER" id="PTHR19918">
    <property type="entry name" value="CELL DIVISION CYCLE 20 CDC20 FIZZY -RELATED"/>
    <property type="match status" value="1"/>
</dbReference>
<proteinExistence type="predicted"/>
<dbReference type="SUPFAM" id="SSF50978">
    <property type="entry name" value="WD40 repeat-like"/>
    <property type="match status" value="1"/>
</dbReference>
<evidence type="ECO:0000313" key="9">
    <source>
        <dbReference type="EMBL" id="RVW81029.1"/>
    </source>
</evidence>
<dbReference type="GO" id="GO:0097027">
    <property type="term" value="F:ubiquitin-protein transferase activator activity"/>
    <property type="evidence" value="ECO:0007669"/>
    <property type="project" value="InterPro"/>
</dbReference>
<gene>
    <name evidence="9" type="primary">FZR3_0</name>
    <name evidence="9" type="ORF">CK203_045391</name>
</gene>
<evidence type="ECO:0000256" key="6">
    <source>
        <dbReference type="ARBA" id="ARBA00023242"/>
    </source>
</evidence>
<comment type="caution">
    <text evidence="9">The sequence shown here is derived from an EMBL/GenBank/DDBJ whole genome shotgun (WGS) entry which is preliminary data.</text>
</comment>
<evidence type="ECO:0000256" key="7">
    <source>
        <dbReference type="SAM" id="MobiDB-lite"/>
    </source>
</evidence>
<dbReference type="PANTHER" id="PTHR19918:SF36">
    <property type="entry name" value="PROTEIN FIZZY-RELATED 3"/>
    <property type="match status" value="1"/>
</dbReference>
<accession>A0A438H9H1</accession>
<dbReference type="InterPro" id="IPR036322">
    <property type="entry name" value="WD40_repeat_dom_sf"/>
</dbReference>
<dbReference type="Proteomes" id="UP000288805">
    <property type="component" value="Unassembled WGS sequence"/>
</dbReference>
<evidence type="ECO:0000256" key="1">
    <source>
        <dbReference type="ARBA" id="ARBA00004123"/>
    </source>
</evidence>
<dbReference type="InterPro" id="IPR036638">
    <property type="entry name" value="HLH_DNA-bd_sf"/>
</dbReference>
<evidence type="ECO:0000256" key="4">
    <source>
        <dbReference type="ARBA" id="ARBA00023015"/>
    </source>
</evidence>
<keyword evidence="3" id="KW-0677">Repeat</keyword>